<reference evidence="2 3" key="1">
    <citation type="journal article" date="2019" name="Commun. Biol.">
        <title>The bagworm genome reveals a unique fibroin gene that provides high tensile strength.</title>
        <authorList>
            <person name="Kono N."/>
            <person name="Nakamura H."/>
            <person name="Ohtoshi R."/>
            <person name="Tomita M."/>
            <person name="Numata K."/>
            <person name="Arakawa K."/>
        </authorList>
    </citation>
    <scope>NUCLEOTIDE SEQUENCE [LARGE SCALE GENOMIC DNA]</scope>
</reference>
<dbReference type="Proteomes" id="UP000299102">
    <property type="component" value="Unassembled WGS sequence"/>
</dbReference>
<dbReference type="AlphaFoldDB" id="A0A4C1TIW3"/>
<evidence type="ECO:0000313" key="3">
    <source>
        <dbReference type="Proteomes" id="UP000299102"/>
    </source>
</evidence>
<gene>
    <name evidence="2" type="ORF">EVAR_102803_1</name>
</gene>
<accession>A0A4C1TIW3</accession>
<organism evidence="2 3">
    <name type="scientific">Eumeta variegata</name>
    <name type="common">Bagworm moth</name>
    <name type="synonym">Eumeta japonica</name>
    <dbReference type="NCBI Taxonomy" id="151549"/>
    <lineage>
        <taxon>Eukaryota</taxon>
        <taxon>Metazoa</taxon>
        <taxon>Ecdysozoa</taxon>
        <taxon>Arthropoda</taxon>
        <taxon>Hexapoda</taxon>
        <taxon>Insecta</taxon>
        <taxon>Pterygota</taxon>
        <taxon>Neoptera</taxon>
        <taxon>Endopterygota</taxon>
        <taxon>Lepidoptera</taxon>
        <taxon>Glossata</taxon>
        <taxon>Ditrysia</taxon>
        <taxon>Tineoidea</taxon>
        <taxon>Psychidae</taxon>
        <taxon>Oiketicinae</taxon>
        <taxon>Eumeta</taxon>
    </lineage>
</organism>
<proteinExistence type="predicted"/>
<feature type="region of interest" description="Disordered" evidence="1">
    <location>
        <begin position="1"/>
        <end position="41"/>
    </location>
</feature>
<protein>
    <submittedName>
        <fullName evidence="2">Uncharacterized protein</fullName>
    </submittedName>
</protein>
<evidence type="ECO:0000256" key="1">
    <source>
        <dbReference type="SAM" id="MobiDB-lite"/>
    </source>
</evidence>
<evidence type="ECO:0000313" key="2">
    <source>
        <dbReference type="EMBL" id="GBP14136.1"/>
    </source>
</evidence>
<feature type="compositionally biased region" description="Polar residues" evidence="1">
    <location>
        <begin position="7"/>
        <end position="19"/>
    </location>
</feature>
<name>A0A4C1TIW3_EUMVA</name>
<keyword evidence="3" id="KW-1185">Reference proteome</keyword>
<dbReference type="EMBL" id="BGZK01000061">
    <property type="protein sequence ID" value="GBP14136.1"/>
    <property type="molecule type" value="Genomic_DNA"/>
</dbReference>
<sequence>MDLSCSRYRTSGPLRSSGTLGDYDKSGVTTRSGKGGHECETNEREIEFAGVQFAKPPRMGAGSASCTDLTANARFRCTTA</sequence>
<comment type="caution">
    <text evidence="2">The sequence shown here is derived from an EMBL/GenBank/DDBJ whole genome shotgun (WGS) entry which is preliminary data.</text>
</comment>